<reference evidence="2 3" key="2">
    <citation type="submission" date="2018-11" db="EMBL/GenBank/DDBJ databases">
        <authorList>
            <consortium name="Pathogen Informatics"/>
        </authorList>
    </citation>
    <scope>NUCLEOTIDE SEQUENCE [LARGE SCALE GENOMIC DNA]</scope>
</reference>
<gene>
    <name evidence="2" type="ORF">HNAJ_LOCUS2546</name>
</gene>
<accession>A0A0R3T659</accession>
<name>A0A0R3T659_RODNA</name>
<feature type="compositionally biased region" description="Polar residues" evidence="1">
    <location>
        <begin position="18"/>
        <end position="37"/>
    </location>
</feature>
<organism evidence="4">
    <name type="scientific">Rodentolepis nana</name>
    <name type="common">Dwarf tapeworm</name>
    <name type="synonym">Hymenolepis nana</name>
    <dbReference type="NCBI Taxonomy" id="102285"/>
    <lineage>
        <taxon>Eukaryota</taxon>
        <taxon>Metazoa</taxon>
        <taxon>Spiralia</taxon>
        <taxon>Lophotrochozoa</taxon>
        <taxon>Platyhelminthes</taxon>
        <taxon>Cestoda</taxon>
        <taxon>Eucestoda</taxon>
        <taxon>Cyclophyllidea</taxon>
        <taxon>Hymenolepididae</taxon>
        <taxon>Rodentolepis</taxon>
    </lineage>
</organism>
<evidence type="ECO:0000313" key="4">
    <source>
        <dbReference type="WBParaSite" id="HNAJ_0000254701-mRNA-1"/>
    </source>
</evidence>
<protein>
    <submittedName>
        <fullName evidence="2 4">Uncharacterized protein</fullName>
    </submittedName>
</protein>
<keyword evidence="3" id="KW-1185">Reference proteome</keyword>
<proteinExistence type="predicted"/>
<evidence type="ECO:0000313" key="2">
    <source>
        <dbReference type="EMBL" id="VDN98405.1"/>
    </source>
</evidence>
<feature type="region of interest" description="Disordered" evidence="1">
    <location>
        <begin position="1"/>
        <end position="37"/>
    </location>
</feature>
<dbReference type="EMBL" id="UZAE01001264">
    <property type="protein sequence ID" value="VDN98405.1"/>
    <property type="molecule type" value="Genomic_DNA"/>
</dbReference>
<dbReference type="AlphaFoldDB" id="A0A0R3T659"/>
<reference evidence="4" key="1">
    <citation type="submission" date="2017-02" db="UniProtKB">
        <authorList>
            <consortium name="WormBaseParasite"/>
        </authorList>
    </citation>
    <scope>IDENTIFICATION</scope>
</reference>
<evidence type="ECO:0000313" key="3">
    <source>
        <dbReference type="Proteomes" id="UP000278807"/>
    </source>
</evidence>
<dbReference type="WBParaSite" id="HNAJ_0000254701-mRNA-1">
    <property type="protein sequence ID" value="HNAJ_0000254701-mRNA-1"/>
    <property type="gene ID" value="HNAJ_0000254701"/>
</dbReference>
<evidence type="ECO:0000256" key="1">
    <source>
        <dbReference type="SAM" id="MobiDB-lite"/>
    </source>
</evidence>
<sequence>MSSTKNLPALQVEDTEGPKSQQQNRPSRVARLSSTASSSNIFRSLSGVYPSTTYLDVASTAGIQVCHNVTIK</sequence>
<dbReference type="Proteomes" id="UP000278807">
    <property type="component" value="Unassembled WGS sequence"/>
</dbReference>